<name>A0A4S4N2W8_9APHY</name>
<evidence type="ECO:0000259" key="2">
    <source>
        <dbReference type="Pfam" id="PF20411"/>
    </source>
</evidence>
<dbReference type="InterPro" id="IPR046520">
    <property type="entry name" value="DUF6697"/>
</dbReference>
<feature type="compositionally biased region" description="Basic residues" evidence="1">
    <location>
        <begin position="29"/>
        <end position="40"/>
    </location>
</feature>
<feature type="region of interest" description="Disordered" evidence="1">
    <location>
        <begin position="29"/>
        <end position="95"/>
    </location>
</feature>
<evidence type="ECO:0000256" key="1">
    <source>
        <dbReference type="SAM" id="MobiDB-lite"/>
    </source>
</evidence>
<proteinExistence type="predicted"/>
<dbReference type="Pfam" id="PF20411">
    <property type="entry name" value="DUF6697"/>
    <property type="match status" value="1"/>
</dbReference>
<keyword evidence="4" id="KW-1185">Reference proteome</keyword>
<gene>
    <name evidence="3" type="ORF">EUX98_g874</name>
</gene>
<dbReference type="Proteomes" id="UP000308730">
    <property type="component" value="Unassembled WGS sequence"/>
</dbReference>
<feature type="domain" description="DUF6697" evidence="2">
    <location>
        <begin position="229"/>
        <end position="421"/>
    </location>
</feature>
<comment type="caution">
    <text evidence="3">The sequence shown here is derived from an EMBL/GenBank/DDBJ whole genome shotgun (WGS) entry which is preliminary data.</text>
</comment>
<feature type="compositionally biased region" description="Low complexity" evidence="1">
    <location>
        <begin position="55"/>
        <end position="64"/>
    </location>
</feature>
<protein>
    <recommendedName>
        <fullName evidence="2">DUF6697 domain-containing protein</fullName>
    </recommendedName>
</protein>
<organism evidence="3 4">
    <name type="scientific">Antrodiella citrinella</name>
    <dbReference type="NCBI Taxonomy" id="2447956"/>
    <lineage>
        <taxon>Eukaryota</taxon>
        <taxon>Fungi</taxon>
        <taxon>Dikarya</taxon>
        <taxon>Basidiomycota</taxon>
        <taxon>Agaricomycotina</taxon>
        <taxon>Agaricomycetes</taxon>
        <taxon>Polyporales</taxon>
        <taxon>Steccherinaceae</taxon>
        <taxon>Antrodiella</taxon>
    </lineage>
</organism>
<dbReference type="OrthoDB" id="2755864at2759"/>
<dbReference type="EMBL" id="SGPM01000008">
    <property type="protein sequence ID" value="THH33319.1"/>
    <property type="molecule type" value="Genomic_DNA"/>
</dbReference>
<evidence type="ECO:0000313" key="4">
    <source>
        <dbReference type="Proteomes" id="UP000308730"/>
    </source>
</evidence>
<accession>A0A4S4N2W8</accession>
<feature type="compositionally biased region" description="Acidic residues" evidence="1">
    <location>
        <begin position="65"/>
        <end position="75"/>
    </location>
</feature>
<evidence type="ECO:0000313" key="3">
    <source>
        <dbReference type="EMBL" id="THH33319.1"/>
    </source>
</evidence>
<dbReference type="AlphaFoldDB" id="A0A4S4N2W8"/>
<sequence length="459" mass="51753">MLIVLRKRRKLPAVPHVLVSHHVPRRVPRRRDLRARRTQQRRAILTDDSDEDSDSGLSSLSELTDTSDQEDDDDGLGAAPVLVPHGFSSAGDDSDDVEEMLNLASPQSLGKHVMDSQISEAMQFSDYDMPEEPHIRTENNVLNPIAHSLLSPVVAEQPVASSSVLKPAAPEAARVRSPPPIIQPPPNKKWWKSLVKTGEHTIGPEAVRARVLGCRSFRVELDPSVRSVTVDRNYISKTFGGSTMALFPEISHAKRVALGNHQHHFLFPNPLHNPDVPKAPGEPGLLCRVLDYIDWDGRIVKLLVRLGNLAFLYLGDYCSTRTRSLSQAEFSALPQKSQKKWVQDVKTKDKYRKLRARISFRREYNRQPTEKELETKLSSTDKFNLEVAAIVEAFVQGHDQIHIWRLECVGYDEDFQRKLAREYPPYREEYLAKAVELKAQKLGRAGLGDNGMDSDDESD</sequence>
<reference evidence="3 4" key="1">
    <citation type="submission" date="2019-02" db="EMBL/GenBank/DDBJ databases">
        <title>Genome sequencing of the rare red list fungi Antrodiella citrinella (Flaviporus citrinellus).</title>
        <authorList>
            <person name="Buettner E."/>
            <person name="Kellner H."/>
        </authorList>
    </citation>
    <scope>NUCLEOTIDE SEQUENCE [LARGE SCALE GENOMIC DNA]</scope>
    <source>
        <strain evidence="3 4">DSM 108506</strain>
    </source>
</reference>